<name>A0AAF0YJC9_9TREE</name>
<dbReference type="PROSITE" id="PS00107">
    <property type="entry name" value="PROTEIN_KINASE_ATP"/>
    <property type="match status" value="1"/>
</dbReference>
<dbReference type="FunFam" id="1.10.510.10:FF:000421">
    <property type="entry name" value="Serine/threonine-protein kinase PAK 6"/>
    <property type="match status" value="1"/>
</dbReference>
<dbReference type="SMART" id="SM00220">
    <property type="entry name" value="S_TKc"/>
    <property type="match status" value="1"/>
</dbReference>
<keyword evidence="7" id="KW-0808">Transferase</keyword>
<dbReference type="Gene3D" id="3.30.200.20">
    <property type="entry name" value="Phosphorylase Kinase, domain 1"/>
    <property type="match status" value="1"/>
</dbReference>
<dbReference type="Pfam" id="PF00069">
    <property type="entry name" value="Pkinase"/>
    <property type="match status" value="1"/>
</dbReference>
<feature type="region of interest" description="Disordered" evidence="5">
    <location>
        <begin position="430"/>
        <end position="578"/>
    </location>
</feature>
<dbReference type="EMBL" id="CP086719">
    <property type="protein sequence ID" value="WOO85074.1"/>
    <property type="molecule type" value="Genomic_DNA"/>
</dbReference>
<accession>A0AAF0YJC9</accession>
<evidence type="ECO:0000313" key="8">
    <source>
        <dbReference type="Proteomes" id="UP000827549"/>
    </source>
</evidence>
<feature type="domain" description="Protein kinase" evidence="6">
    <location>
        <begin position="25"/>
        <end position="297"/>
    </location>
</feature>
<dbReference type="GeneID" id="87811738"/>
<evidence type="ECO:0000313" key="7">
    <source>
        <dbReference type="EMBL" id="WOO85074.1"/>
    </source>
</evidence>
<dbReference type="EC" id="2.7.11.1" evidence="1"/>
<keyword evidence="7" id="KW-0418">Kinase</keyword>
<dbReference type="SUPFAM" id="SSF56112">
    <property type="entry name" value="Protein kinase-like (PK-like)"/>
    <property type="match status" value="1"/>
</dbReference>
<feature type="compositionally biased region" description="Low complexity" evidence="5">
    <location>
        <begin position="453"/>
        <end position="472"/>
    </location>
</feature>
<feature type="binding site" evidence="4">
    <location>
        <position position="54"/>
    </location>
    <ligand>
        <name>ATP</name>
        <dbReference type="ChEBI" id="CHEBI:30616"/>
    </ligand>
</feature>
<dbReference type="InterPro" id="IPR011009">
    <property type="entry name" value="Kinase-like_dom_sf"/>
</dbReference>
<evidence type="ECO:0000256" key="1">
    <source>
        <dbReference type="ARBA" id="ARBA00012513"/>
    </source>
</evidence>
<feature type="region of interest" description="Disordered" evidence="5">
    <location>
        <begin position="795"/>
        <end position="840"/>
    </location>
</feature>
<dbReference type="PROSITE" id="PS50011">
    <property type="entry name" value="PROTEIN_KINASE_DOM"/>
    <property type="match status" value="1"/>
</dbReference>
<keyword evidence="3 4" id="KW-0067">ATP-binding</keyword>
<feature type="compositionally biased region" description="Pro residues" evidence="5">
    <location>
        <begin position="816"/>
        <end position="825"/>
    </location>
</feature>
<dbReference type="AlphaFoldDB" id="A0AAF0YJC9"/>
<gene>
    <name evidence="7" type="primary">nak1</name>
    <name evidence="7" type="ORF">LOC62_06G008574</name>
</gene>
<dbReference type="GO" id="GO:0005524">
    <property type="term" value="F:ATP binding"/>
    <property type="evidence" value="ECO:0007669"/>
    <property type="project" value="UniProtKB-UniRule"/>
</dbReference>
<reference evidence="7" key="1">
    <citation type="submission" date="2023-10" db="EMBL/GenBank/DDBJ databases">
        <authorList>
            <person name="Noh H."/>
        </authorList>
    </citation>
    <scope>NUCLEOTIDE SEQUENCE</scope>
    <source>
        <strain evidence="7">DUCC4014</strain>
    </source>
</reference>
<evidence type="ECO:0000256" key="3">
    <source>
        <dbReference type="ARBA" id="ARBA00022840"/>
    </source>
</evidence>
<feature type="compositionally biased region" description="Pro residues" evidence="5">
    <location>
        <begin position="660"/>
        <end position="669"/>
    </location>
</feature>
<feature type="region of interest" description="Disordered" evidence="5">
    <location>
        <begin position="358"/>
        <end position="418"/>
    </location>
</feature>
<dbReference type="Proteomes" id="UP000827549">
    <property type="component" value="Chromosome 6"/>
</dbReference>
<feature type="compositionally biased region" description="Pro residues" evidence="5">
    <location>
        <begin position="407"/>
        <end position="418"/>
    </location>
</feature>
<organism evidence="7 8">
    <name type="scientific">Vanrija pseudolonga</name>
    <dbReference type="NCBI Taxonomy" id="143232"/>
    <lineage>
        <taxon>Eukaryota</taxon>
        <taxon>Fungi</taxon>
        <taxon>Dikarya</taxon>
        <taxon>Basidiomycota</taxon>
        <taxon>Agaricomycotina</taxon>
        <taxon>Tremellomycetes</taxon>
        <taxon>Trichosporonales</taxon>
        <taxon>Trichosporonaceae</taxon>
        <taxon>Vanrija</taxon>
    </lineage>
</organism>
<proteinExistence type="predicted"/>
<protein>
    <recommendedName>
        <fullName evidence="1">non-specific serine/threonine protein kinase</fullName>
        <ecNumber evidence="1">2.7.11.1</ecNumber>
    </recommendedName>
</protein>
<dbReference type="InterPro" id="IPR017441">
    <property type="entry name" value="Protein_kinase_ATP_BS"/>
</dbReference>
<evidence type="ECO:0000256" key="2">
    <source>
        <dbReference type="ARBA" id="ARBA00022741"/>
    </source>
</evidence>
<dbReference type="InterPro" id="IPR008271">
    <property type="entry name" value="Ser/Thr_kinase_AS"/>
</dbReference>
<feature type="region of interest" description="Disordered" evidence="5">
    <location>
        <begin position="322"/>
        <end position="343"/>
    </location>
</feature>
<sequence length="840" mass="89913">MSPTETAYLSAIARQPKDALPEQIYEKLEMVGKGAYGAVYQGKHTGTGHIVALKIINLDTEDDDVQDIQKEVSLLQQLMKSFASAAATGPNAAATPMPNVIKYYGSMMDGPRVWIIMEYAEGGSIRTLSRAQPLKEMHICLIIREVLVALTFLHKNGIIHRDIKAANILLTSNPTRILLCDFGVAALLASNTSKRSTFVGTPYWMAPEVVTQGKLYDVKADIWSLGITLLEMAHGEPPMSGQPAAHAVKILGDKKLRAPRLEGGTWSKDMRDFVVACLNEEPSDRSSAEELSKMKWLKNQAKAPLTPLNELMVRFKNWKDQGGQRQSLQPGIGAQVEDDSATMSGEDWSFTVKSRMSMLSDLPSDDQKPAPPPESLRRLFQDDSLDSDPFQSTLQHQSTFAHQQALPPVPPIAPPIEPKSPLRALVAAEKKDDGDNDGGTVRQRKPPGLFIVTNPSNPTATTSTIGSSEESSQPTPLARPPLRTKASLDTFASAPTSRSQPEMPRAAPGVRRPSGSDAAGLRGFQFPLMTGANKQQPAPPPQFARDPRRAQSPSTMPPLSDSPLGLGAAPNPPFAQGRTPMMRQASATIMEGRAATHNQAAQQQFALAHEGPISPSKAARAPNMMGVGMIRSRSGSRVEENGLAGGMGLRDLLKLSPAVPDPDLLPPSPSTLTAPKPFVALPSPLAIPPGGEHERQNSGSGSAHLPSSLAMHAARQTHGHVHANSAFTSNVSSNSFPMLTPPTPGMPPGTQFAPPRPLDLARLDKTPAVLAEIDSTVDDLRRWLDVVERGLDDLLHSNPDDDEHAPSIRAASPSGLPVPPPPAHPVNPGGLAARSAANLI</sequence>
<dbReference type="RefSeq" id="XP_062631100.1">
    <property type="nucleotide sequence ID" value="XM_062775116.1"/>
</dbReference>
<feature type="compositionally biased region" description="Polar residues" evidence="5">
    <location>
        <begin position="389"/>
        <end position="402"/>
    </location>
</feature>
<dbReference type="PANTHER" id="PTHR48012:SF21">
    <property type="entry name" value="PH DOMAIN-CONTAINING PROTEIN"/>
    <property type="match status" value="1"/>
</dbReference>
<dbReference type="GO" id="GO:0004674">
    <property type="term" value="F:protein serine/threonine kinase activity"/>
    <property type="evidence" value="ECO:0007669"/>
    <property type="project" value="UniProtKB-EC"/>
</dbReference>
<dbReference type="Gene3D" id="1.10.510.10">
    <property type="entry name" value="Transferase(Phosphotransferase) domain 1"/>
    <property type="match status" value="1"/>
</dbReference>
<dbReference type="PROSITE" id="PS00108">
    <property type="entry name" value="PROTEIN_KINASE_ST"/>
    <property type="match status" value="1"/>
</dbReference>
<keyword evidence="2 4" id="KW-0547">Nucleotide-binding</keyword>
<evidence type="ECO:0000256" key="4">
    <source>
        <dbReference type="PROSITE-ProRule" id="PRU10141"/>
    </source>
</evidence>
<keyword evidence="8" id="KW-1185">Reference proteome</keyword>
<dbReference type="InterPro" id="IPR050629">
    <property type="entry name" value="STE20/SPS1-PAK"/>
</dbReference>
<evidence type="ECO:0000259" key="6">
    <source>
        <dbReference type="PROSITE" id="PS50011"/>
    </source>
</evidence>
<dbReference type="InterPro" id="IPR000719">
    <property type="entry name" value="Prot_kinase_dom"/>
</dbReference>
<dbReference type="PANTHER" id="PTHR48012">
    <property type="entry name" value="STERILE20-LIKE KINASE, ISOFORM B-RELATED"/>
    <property type="match status" value="1"/>
</dbReference>
<feature type="region of interest" description="Disordered" evidence="5">
    <location>
        <begin position="660"/>
        <end position="705"/>
    </location>
</feature>
<evidence type="ECO:0000256" key="5">
    <source>
        <dbReference type="SAM" id="MobiDB-lite"/>
    </source>
</evidence>
<dbReference type="GO" id="GO:0005737">
    <property type="term" value="C:cytoplasm"/>
    <property type="evidence" value="ECO:0007669"/>
    <property type="project" value="TreeGrafter"/>
</dbReference>